<feature type="non-terminal residue" evidence="2">
    <location>
        <position position="184"/>
    </location>
</feature>
<evidence type="ECO:0000313" key="3">
    <source>
        <dbReference type="Proteomes" id="UP001170310"/>
    </source>
</evidence>
<gene>
    <name evidence="2" type="ORF">Q4528_12630</name>
</gene>
<keyword evidence="1" id="KW-1133">Transmembrane helix</keyword>
<name>A0AAW7YUV2_9STAP</name>
<reference evidence="2" key="1">
    <citation type="submission" date="2023-07" db="EMBL/GenBank/DDBJ databases">
        <title>Genome content predicts the carbon catabolic preferences of heterotrophic bacteria.</title>
        <authorList>
            <person name="Gralka M."/>
        </authorList>
    </citation>
    <scope>NUCLEOTIDE SEQUENCE</scope>
    <source>
        <strain evidence="2">E2R20</strain>
    </source>
</reference>
<dbReference type="AlphaFoldDB" id="A0AAW7YUV2"/>
<feature type="transmembrane region" description="Helical" evidence="1">
    <location>
        <begin position="83"/>
        <end position="109"/>
    </location>
</feature>
<proteinExistence type="predicted"/>
<keyword evidence="1" id="KW-0472">Membrane</keyword>
<dbReference type="EMBL" id="JAUOQO010000028">
    <property type="protein sequence ID" value="MDO6574959.1"/>
    <property type="molecule type" value="Genomic_DNA"/>
</dbReference>
<protein>
    <submittedName>
        <fullName evidence="2">Uncharacterized protein</fullName>
    </submittedName>
</protein>
<evidence type="ECO:0000313" key="2">
    <source>
        <dbReference type="EMBL" id="MDO6574959.1"/>
    </source>
</evidence>
<organism evidence="2 3">
    <name type="scientific">Staphylococcus pasteuri_A</name>
    <dbReference type="NCBI Taxonomy" id="3062664"/>
    <lineage>
        <taxon>Bacteria</taxon>
        <taxon>Bacillati</taxon>
        <taxon>Bacillota</taxon>
        <taxon>Bacilli</taxon>
        <taxon>Bacillales</taxon>
        <taxon>Staphylococcaceae</taxon>
        <taxon>Staphylococcus</taxon>
    </lineage>
</organism>
<dbReference type="Proteomes" id="UP001170310">
    <property type="component" value="Unassembled WGS sequence"/>
</dbReference>
<keyword evidence="1" id="KW-0812">Transmembrane</keyword>
<keyword evidence="3" id="KW-1185">Reference proteome</keyword>
<dbReference type="RefSeq" id="WP_303521810.1">
    <property type="nucleotide sequence ID" value="NZ_JAUOQO010000028.1"/>
</dbReference>
<sequence length="184" mass="20163">MLDPFRELWASGFGRVCALLLGFFGVTGSWWFVMDHLGPKILLSQDYYSSVAPYATFAAVALGVVLHFSVLFTIFKWDHLASFTYALIVGGCFFLTIIGTVPMFAAVVVSEPRERQVIVSNPSLGSKRCRSGIVVTEPPFFNQICGVDGAFRETLSKGQALWVEGIGSDWGFFPNSLSHVGHVS</sequence>
<evidence type="ECO:0000256" key="1">
    <source>
        <dbReference type="SAM" id="Phobius"/>
    </source>
</evidence>
<accession>A0AAW7YUV2</accession>
<feature type="transmembrane region" description="Helical" evidence="1">
    <location>
        <begin position="54"/>
        <end position="77"/>
    </location>
</feature>
<feature type="transmembrane region" description="Helical" evidence="1">
    <location>
        <begin position="12"/>
        <end position="33"/>
    </location>
</feature>
<comment type="caution">
    <text evidence="2">The sequence shown here is derived from an EMBL/GenBank/DDBJ whole genome shotgun (WGS) entry which is preliminary data.</text>
</comment>